<keyword evidence="2" id="KW-1133">Transmembrane helix</keyword>
<feature type="compositionally biased region" description="Basic and acidic residues" evidence="1">
    <location>
        <begin position="982"/>
        <end position="991"/>
    </location>
</feature>
<gene>
    <name evidence="4" type="ORF">CERSUDRAFT_69714</name>
</gene>
<accession>M2Q1X0</accession>
<reference evidence="4 5" key="1">
    <citation type="journal article" date="2012" name="Proc. Natl. Acad. Sci. U.S.A.">
        <title>Comparative genomics of Ceriporiopsis subvermispora and Phanerochaete chrysosporium provide insight into selective ligninolysis.</title>
        <authorList>
            <person name="Fernandez-Fueyo E."/>
            <person name="Ruiz-Duenas F.J."/>
            <person name="Ferreira P."/>
            <person name="Floudas D."/>
            <person name="Hibbett D.S."/>
            <person name="Canessa P."/>
            <person name="Larrondo L.F."/>
            <person name="James T.Y."/>
            <person name="Seelenfreund D."/>
            <person name="Lobos S."/>
            <person name="Polanco R."/>
            <person name="Tello M."/>
            <person name="Honda Y."/>
            <person name="Watanabe T."/>
            <person name="Watanabe T."/>
            <person name="Ryu J.S."/>
            <person name="Kubicek C.P."/>
            <person name="Schmoll M."/>
            <person name="Gaskell J."/>
            <person name="Hammel K.E."/>
            <person name="St John F.J."/>
            <person name="Vanden Wymelenberg A."/>
            <person name="Sabat G."/>
            <person name="Splinter BonDurant S."/>
            <person name="Syed K."/>
            <person name="Yadav J.S."/>
            <person name="Doddapaneni H."/>
            <person name="Subramanian V."/>
            <person name="Lavin J.L."/>
            <person name="Oguiza J.A."/>
            <person name="Perez G."/>
            <person name="Pisabarro A.G."/>
            <person name="Ramirez L."/>
            <person name="Santoyo F."/>
            <person name="Master E."/>
            <person name="Coutinho P.M."/>
            <person name="Henrissat B."/>
            <person name="Lombard V."/>
            <person name="Magnuson J.K."/>
            <person name="Kuees U."/>
            <person name="Hori C."/>
            <person name="Igarashi K."/>
            <person name="Samejima M."/>
            <person name="Held B.W."/>
            <person name="Barry K.W."/>
            <person name="LaButti K.M."/>
            <person name="Lapidus A."/>
            <person name="Lindquist E.A."/>
            <person name="Lucas S.M."/>
            <person name="Riley R."/>
            <person name="Salamov A.A."/>
            <person name="Hoffmeister D."/>
            <person name="Schwenk D."/>
            <person name="Hadar Y."/>
            <person name="Yarden O."/>
            <person name="de Vries R.P."/>
            <person name="Wiebenga A."/>
            <person name="Stenlid J."/>
            <person name="Eastwood D."/>
            <person name="Grigoriev I.V."/>
            <person name="Berka R.M."/>
            <person name="Blanchette R.A."/>
            <person name="Kersten P."/>
            <person name="Martinez A.T."/>
            <person name="Vicuna R."/>
            <person name="Cullen D."/>
        </authorList>
    </citation>
    <scope>NUCLEOTIDE SEQUENCE [LARGE SCALE GENOMIC DNA]</scope>
    <source>
        <strain evidence="4 5">B</strain>
    </source>
</reference>
<dbReference type="OrthoDB" id="2793259at2759"/>
<evidence type="ECO:0000313" key="4">
    <source>
        <dbReference type="EMBL" id="EMD30813.1"/>
    </source>
</evidence>
<dbReference type="STRING" id="914234.M2Q1X0"/>
<dbReference type="Pfam" id="PF18803">
    <property type="entry name" value="CxC2"/>
    <property type="match status" value="1"/>
</dbReference>
<proteinExistence type="predicted"/>
<keyword evidence="5" id="KW-1185">Reference proteome</keyword>
<keyword evidence="2" id="KW-0472">Membrane</keyword>
<evidence type="ECO:0000313" key="5">
    <source>
        <dbReference type="Proteomes" id="UP000016930"/>
    </source>
</evidence>
<feature type="domain" description="CxC2-like cysteine cluster KDZ transposase-associated" evidence="3">
    <location>
        <begin position="152"/>
        <end position="259"/>
    </location>
</feature>
<dbReference type="InterPro" id="IPR040521">
    <property type="entry name" value="KDZ"/>
</dbReference>
<evidence type="ECO:0000259" key="3">
    <source>
        <dbReference type="Pfam" id="PF18803"/>
    </source>
</evidence>
<feature type="transmembrane region" description="Helical" evidence="2">
    <location>
        <begin position="441"/>
        <end position="459"/>
    </location>
</feature>
<name>M2Q1X0_CERS8</name>
<dbReference type="InterPro" id="IPR041457">
    <property type="entry name" value="CxC2_KDZ-assoc"/>
</dbReference>
<evidence type="ECO:0000256" key="1">
    <source>
        <dbReference type="SAM" id="MobiDB-lite"/>
    </source>
</evidence>
<evidence type="ECO:0000256" key="2">
    <source>
        <dbReference type="SAM" id="Phobius"/>
    </source>
</evidence>
<dbReference type="PANTHER" id="PTHR33096:SF1">
    <property type="entry name" value="CXC1-LIKE CYSTEINE CLUSTER ASSOCIATED WITH KDZ TRANSPOSASES DOMAIN-CONTAINING PROTEIN"/>
    <property type="match status" value="1"/>
</dbReference>
<dbReference type="HOGENOM" id="CLU_003703_13_0_1"/>
<dbReference type="AlphaFoldDB" id="M2Q1X0"/>
<feature type="compositionally biased region" description="Acidic residues" evidence="1">
    <location>
        <begin position="966"/>
        <end position="978"/>
    </location>
</feature>
<dbReference type="Proteomes" id="UP000016930">
    <property type="component" value="Unassembled WGS sequence"/>
</dbReference>
<keyword evidence="2" id="KW-0812">Transmembrane</keyword>
<protein>
    <recommendedName>
        <fullName evidence="3">CxC2-like cysteine cluster KDZ transposase-associated domain-containing protein</fullName>
    </recommendedName>
</protein>
<dbReference type="PANTHER" id="PTHR33096">
    <property type="entry name" value="CXC2 DOMAIN-CONTAINING PROTEIN"/>
    <property type="match status" value="1"/>
</dbReference>
<feature type="region of interest" description="Disordered" evidence="1">
    <location>
        <begin position="1"/>
        <end position="30"/>
    </location>
</feature>
<organism evidence="4 5">
    <name type="scientific">Ceriporiopsis subvermispora (strain B)</name>
    <name type="common">White-rot fungus</name>
    <name type="synonym">Gelatoporia subvermispora</name>
    <dbReference type="NCBI Taxonomy" id="914234"/>
    <lineage>
        <taxon>Eukaryota</taxon>
        <taxon>Fungi</taxon>
        <taxon>Dikarya</taxon>
        <taxon>Basidiomycota</taxon>
        <taxon>Agaricomycotina</taxon>
        <taxon>Agaricomycetes</taxon>
        <taxon>Polyporales</taxon>
        <taxon>Gelatoporiaceae</taxon>
        <taxon>Gelatoporia</taxon>
    </lineage>
</organism>
<dbReference type="CDD" id="cd19757">
    <property type="entry name" value="Bbox1"/>
    <property type="match status" value="1"/>
</dbReference>
<feature type="region of interest" description="Disordered" evidence="1">
    <location>
        <begin position="966"/>
        <end position="1009"/>
    </location>
</feature>
<dbReference type="EMBL" id="KB445838">
    <property type="protein sequence ID" value="EMD30813.1"/>
    <property type="molecule type" value="Genomic_DNA"/>
</dbReference>
<sequence>MRKRRRQAAFSEYPVSNSDEEGPTVAPPPPATIYRHTQYSILPSGVSVSSSFNVVPDIACNSQTHTQSQDDPFGTWIPEIDKWLAEIMRLEGRGHFSQDKCSGCGVNEAAYRCEDCHDLRMYCNTCCLRLHARSPLHRMRVWVHDHFKRITLKAMGIRIQLGHPAGERCVNPTRPFRDDFTIIDLTGIHSVAVDFCNCETAHPLTQQLLRARIFPATTIAPKTGATFRVLEHFHIESAQAGVSAQAFYNTLARRTDNTGLSPLTNRYSAFLRMMREWRYLKALKRAGRGHDPGGRTSTLSGELAVLCPACPHPGKNLPLDWEHTTPERIWLYRLFVGIDGNFRLKRRKVSSDDTDPSLTNGQAYFVEETAYKHHIETFGKTIKEETNTCNNHDAAKLANVKGYESLAASGVVSVQCTRHEMRLPCSVGDLQRGERYVNVDYIFFSTMSLLFAAFVVVSYDIACQWSRNFWKRIRSYQGLFGYDKVTTFLVPKFHLPAHLDFCKDNYSFHFTRGVAHTDGEGIERGWSLTNIFGPSTKEMGPGARRDLLDDVFGDHNWRKIVRLISSLLKRAKQAAEGCYKHMKEFEEFNAAIPPAQAAQWGAELNAWEHDPSNKNPFTATLPALTQAAVRRRLAEQEAVVANRAQPTLVWHQSMSPSSFISTALVLEEQQILERRNILRRRIEVWFDVQRTYIPGVDTLRALLTASKPSEIHAEMLPLLLPSQIHQSASCHYILLDYEWQLREGQAYEALDNLRSHLRLRSYLVTFKNQWVSGQRPTTRARSIIDTVQRNINNDAATYRASRGALITLTAPLGKSGWDTTLRDLVDSDIRAITSGEMFETEGRRTMSWIWKTSGVAGSGDSSDPDLHDMLRVEWCKARARADRWKEECDLVQEEMRRVLQFFNWQSKHWQARADAVPAAAAADSDSAEGLVAYARRQADLRWSMRELCQRSWQDVPIYMNLGMETLESETSEDNEDEPSLAHMEDQKHAGDPDPSYSFPTESTEISDET</sequence>
<dbReference type="Pfam" id="PF18758">
    <property type="entry name" value="KDZ"/>
    <property type="match status" value="1"/>
</dbReference>